<dbReference type="Gene3D" id="2.60.120.260">
    <property type="entry name" value="Galactose-binding domain-like"/>
    <property type="match status" value="1"/>
</dbReference>
<feature type="domain" description="Beta-mannosidase Ig-fold" evidence="14">
    <location>
        <begin position="842"/>
        <end position="914"/>
    </location>
</feature>
<comment type="similarity">
    <text evidence="10">Belongs to the glycosyl hydrolase 2 family. Beta-mannosidase B subfamily.</text>
</comment>
<evidence type="ECO:0000256" key="11">
    <source>
        <dbReference type="ARBA" id="ARBA00041069"/>
    </source>
</evidence>
<dbReference type="InterPro" id="IPR006102">
    <property type="entry name" value="Ig-like_GH2"/>
</dbReference>
<dbReference type="InterPro" id="IPR050887">
    <property type="entry name" value="Beta-mannosidase_GH2"/>
</dbReference>
<dbReference type="InterPro" id="IPR008979">
    <property type="entry name" value="Galactose-bd-like_sf"/>
</dbReference>
<dbReference type="Pfam" id="PF22666">
    <property type="entry name" value="Glyco_hydro_2_N2"/>
    <property type="match status" value="1"/>
</dbReference>
<evidence type="ECO:0000259" key="16">
    <source>
        <dbReference type="Pfam" id="PF22666"/>
    </source>
</evidence>
<dbReference type="SUPFAM" id="SSF49303">
    <property type="entry name" value="beta-Galactosidase/glucuronidase domain"/>
    <property type="match status" value="3"/>
</dbReference>
<evidence type="ECO:0000256" key="1">
    <source>
        <dbReference type="ARBA" id="ARBA00000829"/>
    </source>
</evidence>
<dbReference type="Gene3D" id="2.60.40.10">
    <property type="entry name" value="Immunoglobulins"/>
    <property type="match status" value="2"/>
</dbReference>
<dbReference type="EMBL" id="BOSL01000010">
    <property type="protein sequence ID" value="GIP54293.1"/>
    <property type="molecule type" value="Genomic_DNA"/>
</dbReference>
<comment type="pathway">
    <text evidence="3">Glycan metabolism; N-glycan degradation.</text>
</comment>
<dbReference type="PANTHER" id="PTHR43730">
    <property type="entry name" value="BETA-MANNOSIDASE"/>
    <property type="match status" value="1"/>
</dbReference>
<protein>
    <recommendedName>
        <fullName evidence="11">Beta-mannosidase B</fullName>
        <ecNumber evidence="5">3.2.1.25</ecNumber>
    </recommendedName>
    <alternativeName>
        <fullName evidence="12">Mannanase B</fullName>
    </alternativeName>
</protein>
<evidence type="ECO:0000259" key="15">
    <source>
        <dbReference type="Pfam" id="PF17786"/>
    </source>
</evidence>
<proteinExistence type="inferred from homology"/>
<comment type="catalytic activity">
    <reaction evidence="1">
        <text>Hydrolysis of terminal, non-reducing beta-D-mannose residues in beta-D-mannosides.</text>
        <dbReference type="EC" id="3.2.1.25"/>
    </reaction>
</comment>
<dbReference type="PANTHER" id="PTHR43730:SF1">
    <property type="entry name" value="BETA-MANNOSIDASE"/>
    <property type="match status" value="1"/>
</dbReference>
<keyword evidence="6" id="KW-0964">Secreted</keyword>
<gene>
    <name evidence="17" type="ORF">J42TS3_33280</name>
</gene>
<evidence type="ECO:0000256" key="5">
    <source>
        <dbReference type="ARBA" id="ARBA00012754"/>
    </source>
</evidence>
<feature type="domain" description="Mannosidase Ig/CBM-like" evidence="15">
    <location>
        <begin position="738"/>
        <end position="837"/>
    </location>
</feature>
<evidence type="ECO:0000256" key="7">
    <source>
        <dbReference type="ARBA" id="ARBA00022801"/>
    </source>
</evidence>
<keyword evidence="7" id="KW-0378">Hydrolase</keyword>
<dbReference type="Pfam" id="PF00703">
    <property type="entry name" value="Glyco_hydro_2"/>
    <property type="match status" value="1"/>
</dbReference>
<evidence type="ECO:0000259" key="14">
    <source>
        <dbReference type="Pfam" id="PF17753"/>
    </source>
</evidence>
<dbReference type="Pfam" id="PF17753">
    <property type="entry name" value="Ig_mannosidase"/>
    <property type="match status" value="1"/>
</dbReference>
<dbReference type="InterPro" id="IPR054593">
    <property type="entry name" value="Beta-mannosidase-like_N2"/>
</dbReference>
<organism evidence="17 18">
    <name type="scientific">Paenibacillus vini</name>
    <dbReference type="NCBI Taxonomy" id="1476024"/>
    <lineage>
        <taxon>Bacteria</taxon>
        <taxon>Bacillati</taxon>
        <taxon>Bacillota</taxon>
        <taxon>Bacilli</taxon>
        <taxon>Bacillales</taxon>
        <taxon>Paenibacillaceae</taxon>
        <taxon>Paenibacillus</taxon>
    </lineage>
</organism>
<name>A0ABQ4MEB3_9BACL</name>
<dbReference type="EC" id="3.2.1.25" evidence="5"/>
<comment type="subunit">
    <text evidence="4">Homodimer.</text>
</comment>
<evidence type="ECO:0000256" key="10">
    <source>
        <dbReference type="ARBA" id="ARBA00038429"/>
    </source>
</evidence>
<dbReference type="InterPro" id="IPR041447">
    <property type="entry name" value="Mannosidase_ig"/>
</dbReference>
<dbReference type="Proteomes" id="UP000679992">
    <property type="component" value="Unassembled WGS sequence"/>
</dbReference>
<comment type="caution">
    <text evidence="17">The sequence shown here is derived from an EMBL/GenBank/DDBJ whole genome shotgun (WGS) entry which is preliminary data.</text>
</comment>
<dbReference type="InterPro" id="IPR036156">
    <property type="entry name" value="Beta-gal/glucu_dom_sf"/>
</dbReference>
<dbReference type="Pfam" id="PF17786">
    <property type="entry name" value="Mannosidase_ig"/>
    <property type="match status" value="1"/>
</dbReference>
<evidence type="ECO:0000256" key="6">
    <source>
        <dbReference type="ARBA" id="ARBA00022525"/>
    </source>
</evidence>
<dbReference type="InterPro" id="IPR013783">
    <property type="entry name" value="Ig-like_fold"/>
</dbReference>
<dbReference type="SUPFAM" id="SSF51445">
    <property type="entry name" value="(Trans)glycosidases"/>
    <property type="match status" value="1"/>
</dbReference>
<keyword evidence="18" id="KW-1185">Reference proteome</keyword>
<evidence type="ECO:0000259" key="13">
    <source>
        <dbReference type="Pfam" id="PF00703"/>
    </source>
</evidence>
<evidence type="ECO:0000256" key="4">
    <source>
        <dbReference type="ARBA" id="ARBA00011738"/>
    </source>
</evidence>
<sequence>MMELTGPWKIQHFEPGERPPQELAAYGLDDRFWITASVPGDVHSTLVARRIIDDPYTGHNDAKSRWIERKEWWYRTGFTIEASPDLEGGERFELTFEGLDTFATIYVNGHEVGAAENMLMAHSFDVTRIVRPGWNSLAVKFDPLYLHNRDKELFEWSSYTKERPWLRKAAMNFGWDWGPRMVTVGIWGKVRLERRRSAKLEGVYAYTITADSAQAKVSVQTEVTAYRTDLPMEVEIRLLKAGGQLVTGSAAASAAEPNAVSSDAVEPSAVEQRAVEPSAVEQRAVEPSAVCSTAVRPIAPFGSRKKVYGPGSRGRQITVAAELGVEAPRLWWTHDLGEPYLYTLEVVLRSEDGLVLDRYEQPFGIRTLDLALEDPEGERLFAFVLNGVRIYAKGANWIPADHLIGAIPDSRYRELIELSVEGRMNMLRVWAGGIYEKEVFYDECDRQGVLVWQDFAFANALFPDFNRDFMDNVRREVEDNVRRLRNRASLALWCGNNEIDWLYDMKSAGGDITGAFFGESIYHELIPEVLEDLDPARPYWPSSPYGAEDGYDANDPHTGDRHNWQVWHGSVYPRMEGEPPQLDYSMKGVSFKNFKQDFALFSSEFGMHASANRYTLEKYIPEGEFYWGSPEMAYRNKDTNHQKGILLMESYTGIPQSIEEYMNFSMLTQAEGLKYGIEHFRRNRHRNSGALVWQLNDSWPGTSWSMIDYELLPKASYYYAKTFFHPLLVSLEHEPGEDLNIWVVNDSLDTLKGEVRVKVSRLETKEFVDVDVDANGTDTWIAAVFPVEVAPLSALRIGSLSEAEALKDAAPEEVLVELIADGFAAPANRYYLRAPKDISLPSAVLEVRTDEEGGSVTVKAVGSGAARFVKLELPLGRVRYSDNYFDLLPGESRTVYVTHPDGAPLPWSALRVRAINVESVGEGKGREK</sequence>
<reference evidence="17 18" key="1">
    <citation type="submission" date="2021-03" db="EMBL/GenBank/DDBJ databases">
        <title>Antimicrobial resistance genes in bacteria isolated from Japanese honey, and their potential for conferring macrolide and lincosamide resistance in the American foulbrood pathogen Paenibacillus larvae.</title>
        <authorList>
            <person name="Okamoto M."/>
            <person name="Kumagai M."/>
            <person name="Kanamori H."/>
            <person name="Takamatsu D."/>
        </authorList>
    </citation>
    <scope>NUCLEOTIDE SEQUENCE [LARGE SCALE GENOMIC DNA]</scope>
    <source>
        <strain evidence="17 18">J42TS3</strain>
    </source>
</reference>
<dbReference type="InterPro" id="IPR041625">
    <property type="entry name" value="Beta-mannosidase_Ig"/>
</dbReference>
<feature type="domain" description="Beta-mannosidase-like galactose-binding" evidence="16">
    <location>
        <begin position="29"/>
        <end position="187"/>
    </location>
</feature>
<evidence type="ECO:0000256" key="3">
    <source>
        <dbReference type="ARBA" id="ARBA00004740"/>
    </source>
</evidence>
<dbReference type="SUPFAM" id="SSF49785">
    <property type="entry name" value="Galactose-binding domain-like"/>
    <property type="match status" value="1"/>
</dbReference>
<evidence type="ECO:0000313" key="18">
    <source>
        <dbReference type="Proteomes" id="UP000679992"/>
    </source>
</evidence>
<evidence type="ECO:0000256" key="9">
    <source>
        <dbReference type="ARBA" id="ARBA00023295"/>
    </source>
</evidence>
<evidence type="ECO:0000256" key="12">
    <source>
        <dbReference type="ARBA" id="ARBA00041614"/>
    </source>
</evidence>
<dbReference type="InterPro" id="IPR017853">
    <property type="entry name" value="GH"/>
</dbReference>
<feature type="domain" description="Glycoside hydrolase family 2 immunoglobulin-like beta-sandwich" evidence="13">
    <location>
        <begin position="318"/>
        <end position="366"/>
    </location>
</feature>
<keyword evidence="8" id="KW-0325">Glycoprotein</keyword>
<dbReference type="Gene3D" id="3.20.20.80">
    <property type="entry name" value="Glycosidases"/>
    <property type="match status" value="1"/>
</dbReference>
<evidence type="ECO:0000256" key="2">
    <source>
        <dbReference type="ARBA" id="ARBA00004613"/>
    </source>
</evidence>
<keyword evidence="9" id="KW-0326">Glycosidase</keyword>
<evidence type="ECO:0000256" key="8">
    <source>
        <dbReference type="ARBA" id="ARBA00023180"/>
    </source>
</evidence>
<evidence type="ECO:0000313" key="17">
    <source>
        <dbReference type="EMBL" id="GIP54293.1"/>
    </source>
</evidence>
<comment type="subcellular location">
    <subcellularLocation>
        <location evidence="2">Secreted</location>
    </subcellularLocation>
</comment>
<accession>A0ABQ4MEB3</accession>